<feature type="chain" id="PRO_5002134079" evidence="2">
    <location>
        <begin position="28"/>
        <end position="242"/>
    </location>
</feature>
<reference evidence="3" key="1">
    <citation type="submission" date="2015-01" db="EMBL/GenBank/DDBJ databases">
        <authorList>
            <person name="Durling Mikael"/>
        </authorList>
    </citation>
    <scope>NUCLEOTIDE SEQUENCE</scope>
</reference>
<evidence type="ECO:0000256" key="1">
    <source>
        <dbReference type="SAM" id="MobiDB-lite"/>
    </source>
</evidence>
<feature type="region of interest" description="Disordered" evidence="1">
    <location>
        <begin position="151"/>
        <end position="189"/>
    </location>
</feature>
<proteinExistence type="predicted"/>
<name>A0A0B7JQQ5_BIOOC</name>
<evidence type="ECO:0000313" key="3">
    <source>
        <dbReference type="EMBL" id="CEO45055.1"/>
    </source>
</evidence>
<sequence length="242" mass="24630">MYRTTTMSHWVMVAVGLVAMIAPTAQSGSTSVPTSISLPVRFPLNVSGVAASVVAIESGQTTVSFECHPSVTAEVCSPDVDRRIMLGPLAPDEPNALGAAIYRGGWVTWREDRWCRLDSGVTRTEDLTTGSAGAQSLISPISTQEGDLELRGAAASSAEAQTSTPGVSSTSSPEASPTSRRSTAGAETTEPRMSILLATGSPVIPTLASTSGSGNTAGLLREGHGLGFAVAAAGMVGAALLL</sequence>
<keyword evidence="2" id="KW-0732">Signal</keyword>
<dbReference type="AlphaFoldDB" id="A0A0B7JQQ5"/>
<feature type="compositionally biased region" description="Low complexity" evidence="1">
    <location>
        <begin position="153"/>
        <end position="183"/>
    </location>
</feature>
<evidence type="ECO:0000256" key="2">
    <source>
        <dbReference type="SAM" id="SignalP"/>
    </source>
</evidence>
<dbReference type="EMBL" id="CDPU01000002">
    <property type="protein sequence ID" value="CEO45055.1"/>
    <property type="molecule type" value="Genomic_DNA"/>
</dbReference>
<accession>A0A0B7JQQ5</accession>
<protein>
    <submittedName>
        <fullName evidence="3">Uncharacterized protein</fullName>
    </submittedName>
</protein>
<feature type="signal peptide" evidence="2">
    <location>
        <begin position="1"/>
        <end position="27"/>
    </location>
</feature>
<organism evidence="3">
    <name type="scientific">Bionectria ochroleuca</name>
    <name type="common">Gliocladium roseum</name>
    <dbReference type="NCBI Taxonomy" id="29856"/>
    <lineage>
        <taxon>Eukaryota</taxon>
        <taxon>Fungi</taxon>
        <taxon>Dikarya</taxon>
        <taxon>Ascomycota</taxon>
        <taxon>Pezizomycotina</taxon>
        <taxon>Sordariomycetes</taxon>
        <taxon>Hypocreomycetidae</taxon>
        <taxon>Hypocreales</taxon>
        <taxon>Bionectriaceae</taxon>
        <taxon>Clonostachys</taxon>
    </lineage>
</organism>
<gene>
    <name evidence="3" type="ORF">BN869_000001110_1</name>
</gene>